<evidence type="ECO:0000256" key="3">
    <source>
        <dbReference type="SAM" id="SignalP"/>
    </source>
</evidence>
<feature type="chain" id="PRO_5035181573" evidence="3">
    <location>
        <begin position="22"/>
        <end position="739"/>
    </location>
</feature>
<evidence type="ECO:0000259" key="5">
    <source>
        <dbReference type="Pfam" id="PF25899"/>
    </source>
</evidence>
<evidence type="ECO:0000256" key="2">
    <source>
        <dbReference type="SAM" id="Phobius"/>
    </source>
</evidence>
<dbReference type="PANTHER" id="PTHR36902:SF1">
    <property type="entry name" value="ENRICHED IN SURFACE-LABELED PROTEOME PROTEIN 9"/>
    <property type="match status" value="1"/>
</dbReference>
<keyword evidence="2" id="KW-0812">Transmembrane</keyword>
<evidence type="ECO:0000313" key="7">
    <source>
        <dbReference type="Proteomes" id="UP000747542"/>
    </source>
</evidence>
<feature type="region of interest" description="Disordered" evidence="1">
    <location>
        <begin position="717"/>
        <end position="739"/>
    </location>
</feature>
<sequence>MKCHCLVLWAAVLTWATMVGGSTSPGEGYNLRMTQEEREKVLDRMHAEMVGVEPPCVPPHNTPINPVMPMMPNAFSTRVEVAFQEDNRKKVIFGYESFDNILNSGVLSYELKKICKAQTILGLKEEMRFLFGLGEKIGDGGYYGTVGVMNWAYQYQYQYLGTQDCRGMICDKFDICISNPNGGTVHIVYYWSSTDWHVASDEPPVPVAVEITSDAKMSPLVTRRVMQRFDFYEFMREFRPSPEELAPPPDVYCMNRKTSEEPPEVPLYFSYSSEAVVGFEFSFPVGDNDTVNIQFTSIITQSESYDWEAKIALADYIPWYIFGDEYRYDHLTRRIQDFNQDLEYYIETNLDKQCRYGPMDNNTDGGNIIINKDGSIGLMPPWLFKDLDEPMQYNGIHVTRGLLSDVWVGMKKIPKTIFEEDFVWYYASPFVSDDESVENLSRELKWHLRKNRRRDMRESIKEELKSSKKSNSLGNGNDAPSLQSLDKVPIRMERYLNIMAGFPHLIYNMFDYQSEPPLTHTFDISPCYNVSQKRDFIVDLPGNTLVKVTNLRDKLLYSSQHAMALMGILSPLRINRMVLEERQDSIRLLFTVLDIALAAASATGAFKENNMNTAVNLIRNAINTNELVITVELVKPPEGIEGPLFVTVVPIAGSMQEVHRGENNDYSYTLDKGYHSGDMAGLAIGMLMVGALVGVIINMVIQRGNATPGGLPRVSMARKNRPTSDNTIAINGNLTGSEI</sequence>
<accession>A0A8J5JNS3</accession>
<feature type="compositionally biased region" description="Basic and acidic residues" evidence="1">
    <location>
        <begin position="457"/>
        <end position="466"/>
    </location>
</feature>
<dbReference type="InterPro" id="IPR058265">
    <property type="entry name" value="DUF7959"/>
</dbReference>
<feature type="compositionally biased region" description="Polar residues" evidence="1">
    <location>
        <begin position="723"/>
        <end position="739"/>
    </location>
</feature>
<proteinExistence type="predicted"/>
<feature type="domain" description="LolA-like" evidence="4">
    <location>
        <begin position="248"/>
        <end position="528"/>
    </location>
</feature>
<dbReference type="Pfam" id="PF25899">
    <property type="entry name" value="DUF7959"/>
    <property type="match status" value="1"/>
</dbReference>
<feature type="signal peptide" evidence="3">
    <location>
        <begin position="1"/>
        <end position="21"/>
    </location>
</feature>
<feature type="transmembrane region" description="Helical" evidence="2">
    <location>
        <begin position="679"/>
        <end position="701"/>
    </location>
</feature>
<keyword evidence="3" id="KW-0732">Signal</keyword>
<evidence type="ECO:0000256" key="1">
    <source>
        <dbReference type="SAM" id="MobiDB-lite"/>
    </source>
</evidence>
<reference evidence="6" key="1">
    <citation type="journal article" date="2021" name="Sci. Adv.">
        <title>The American lobster genome reveals insights on longevity, neural, and immune adaptations.</title>
        <authorList>
            <person name="Polinski J.M."/>
            <person name="Zimin A.V."/>
            <person name="Clark K.F."/>
            <person name="Kohn A.B."/>
            <person name="Sadowski N."/>
            <person name="Timp W."/>
            <person name="Ptitsyn A."/>
            <person name="Khanna P."/>
            <person name="Romanova D.Y."/>
            <person name="Williams P."/>
            <person name="Greenwood S.J."/>
            <person name="Moroz L.L."/>
            <person name="Walt D.R."/>
            <person name="Bodnar A.G."/>
        </authorList>
    </citation>
    <scope>NUCLEOTIDE SEQUENCE</scope>
    <source>
        <strain evidence="6">GMGI-L3</strain>
    </source>
</reference>
<dbReference type="InterPro" id="IPR058831">
    <property type="entry name" value="LolA-like_dom_2nd"/>
</dbReference>
<comment type="caution">
    <text evidence="6">The sequence shown here is derived from an EMBL/GenBank/DDBJ whole genome shotgun (WGS) entry which is preliminary data.</text>
</comment>
<evidence type="ECO:0000259" key="4">
    <source>
        <dbReference type="Pfam" id="PF25898"/>
    </source>
</evidence>
<protein>
    <submittedName>
        <fullName evidence="6">Uncharacterized protein</fullName>
    </submittedName>
</protein>
<feature type="domain" description="DUF7959" evidence="5">
    <location>
        <begin position="536"/>
        <end position="633"/>
    </location>
</feature>
<dbReference type="Proteomes" id="UP000747542">
    <property type="component" value="Unassembled WGS sequence"/>
</dbReference>
<keyword evidence="2" id="KW-0472">Membrane</keyword>
<feature type="region of interest" description="Disordered" evidence="1">
    <location>
        <begin position="457"/>
        <end position="480"/>
    </location>
</feature>
<name>A0A8J5JNS3_HOMAM</name>
<dbReference type="PANTHER" id="PTHR36902">
    <property type="entry name" value="ENRICHED IN SURFACE-LABELED PROTEOME PROTEIN 9"/>
    <property type="match status" value="1"/>
</dbReference>
<keyword evidence="7" id="KW-1185">Reference proteome</keyword>
<dbReference type="Pfam" id="PF25898">
    <property type="entry name" value="LolA_2nd_metazoa"/>
    <property type="match status" value="1"/>
</dbReference>
<keyword evidence="2" id="KW-1133">Transmembrane helix</keyword>
<evidence type="ECO:0000313" key="6">
    <source>
        <dbReference type="EMBL" id="KAG7159618.1"/>
    </source>
</evidence>
<gene>
    <name evidence="6" type="ORF">Hamer_G004291</name>
</gene>
<organism evidence="6 7">
    <name type="scientific">Homarus americanus</name>
    <name type="common">American lobster</name>
    <dbReference type="NCBI Taxonomy" id="6706"/>
    <lineage>
        <taxon>Eukaryota</taxon>
        <taxon>Metazoa</taxon>
        <taxon>Ecdysozoa</taxon>
        <taxon>Arthropoda</taxon>
        <taxon>Crustacea</taxon>
        <taxon>Multicrustacea</taxon>
        <taxon>Malacostraca</taxon>
        <taxon>Eumalacostraca</taxon>
        <taxon>Eucarida</taxon>
        <taxon>Decapoda</taxon>
        <taxon>Pleocyemata</taxon>
        <taxon>Astacidea</taxon>
        <taxon>Nephropoidea</taxon>
        <taxon>Nephropidae</taxon>
        <taxon>Homarus</taxon>
    </lineage>
</organism>
<dbReference type="EMBL" id="JAHLQT010033114">
    <property type="protein sequence ID" value="KAG7159618.1"/>
    <property type="molecule type" value="Genomic_DNA"/>
</dbReference>
<dbReference type="AlphaFoldDB" id="A0A8J5JNS3"/>